<organism evidence="2 3">
    <name type="scientific">Capnocytophaga granulosa</name>
    <dbReference type="NCBI Taxonomy" id="45242"/>
    <lineage>
        <taxon>Bacteria</taxon>
        <taxon>Pseudomonadati</taxon>
        <taxon>Bacteroidota</taxon>
        <taxon>Flavobacteriia</taxon>
        <taxon>Flavobacteriales</taxon>
        <taxon>Flavobacteriaceae</taxon>
        <taxon>Capnocytophaga</taxon>
    </lineage>
</organism>
<keyword evidence="2" id="KW-0132">Cell division</keyword>
<name>A0A1H2R7M6_9FLAO</name>
<keyword evidence="1" id="KW-0472">Membrane</keyword>
<dbReference type="GO" id="GO:0051301">
    <property type="term" value="P:cell division"/>
    <property type="evidence" value="ECO:0007669"/>
    <property type="project" value="UniProtKB-KW"/>
</dbReference>
<sequence length="272" mass="31403">MTICVHLLVSLPYRLYVISLMNNKKTQLFIILKISCIVLLPILFQSFANHRNNIRKVQKIIINRQAPLDKVQYITNDAIESLLFSTKNAEEYSLKELKINLLEKKLDADPMVESADIYLTIDGILKVDVKQREPIARIISNNQFYYMDMQGKQMPLSKATSARVPIVRGVGEKQWEDAHLILKHIYTDHFLKENIIELTANKGAFYARLRGADFSVCLGKADNIPLKFNNLKAFYKKAAKDHFLDKYTRIDLQYNNQVVCHRAQTAIEQANE</sequence>
<reference evidence="2 3" key="1">
    <citation type="submission" date="2016-10" db="EMBL/GenBank/DDBJ databases">
        <authorList>
            <person name="Varghese N."/>
            <person name="Submissions S."/>
        </authorList>
    </citation>
    <scope>NUCLEOTIDE SEQUENCE [LARGE SCALE GENOMIC DNA]</scope>
    <source>
        <strain evidence="2 3">DSM 11449</strain>
    </source>
</reference>
<keyword evidence="1" id="KW-1133">Transmembrane helix</keyword>
<keyword evidence="3" id="KW-1185">Reference proteome</keyword>
<dbReference type="EMBL" id="FNND01000001">
    <property type="protein sequence ID" value="SDW15483.1"/>
    <property type="molecule type" value="Genomic_DNA"/>
</dbReference>
<accession>A0A1H2R7M6</accession>
<gene>
    <name evidence="2" type="ORF">SAMN05444420_101374</name>
</gene>
<dbReference type="Proteomes" id="UP000182771">
    <property type="component" value="Unassembled WGS sequence"/>
</dbReference>
<dbReference type="AlphaFoldDB" id="A0A1H2R7M6"/>
<comment type="caution">
    <text evidence="2">The sequence shown here is derived from an EMBL/GenBank/DDBJ whole genome shotgun (WGS) entry which is preliminary data.</text>
</comment>
<keyword evidence="1" id="KW-0812">Transmembrane</keyword>
<evidence type="ECO:0000313" key="3">
    <source>
        <dbReference type="Proteomes" id="UP000182771"/>
    </source>
</evidence>
<proteinExistence type="predicted"/>
<protein>
    <submittedName>
        <fullName evidence="2">Cell division protein FtsQ</fullName>
    </submittedName>
</protein>
<feature type="transmembrane region" description="Helical" evidence="1">
    <location>
        <begin position="28"/>
        <end position="48"/>
    </location>
</feature>
<evidence type="ECO:0000313" key="2">
    <source>
        <dbReference type="EMBL" id="SDW15483.1"/>
    </source>
</evidence>
<evidence type="ECO:0000256" key="1">
    <source>
        <dbReference type="SAM" id="Phobius"/>
    </source>
</evidence>
<keyword evidence="2" id="KW-0131">Cell cycle</keyword>